<dbReference type="Gene3D" id="3.40.50.10710">
    <property type="entry name" value="Metallo-hydrolase/oxidoreductase"/>
    <property type="match status" value="1"/>
</dbReference>
<dbReference type="Pfam" id="PF00753">
    <property type="entry name" value="Lactamase_B"/>
    <property type="match status" value="1"/>
</dbReference>
<name>K8ZMX6_9ENTE</name>
<evidence type="ECO:0000259" key="13">
    <source>
        <dbReference type="SMART" id="SM00849"/>
    </source>
</evidence>
<dbReference type="GO" id="GO:0008270">
    <property type="term" value="F:zinc ion binding"/>
    <property type="evidence" value="ECO:0007669"/>
    <property type="project" value="InterPro"/>
</dbReference>
<feature type="active site" description="Proton donor" evidence="10">
    <location>
        <position position="196"/>
    </location>
</feature>
<dbReference type="NCBIfam" id="TIGR00649">
    <property type="entry name" value="MG423"/>
    <property type="match status" value="1"/>
</dbReference>
<keyword evidence="8 9" id="KW-0694">RNA-binding</keyword>
<dbReference type="SUPFAM" id="SSF56281">
    <property type="entry name" value="Metallo-hydrolase/oxidoreductase"/>
    <property type="match status" value="1"/>
</dbReference>
<evidence type="ECO:0000256" key="8">
    <source>
        <dbReference type="ARBA" id="ARBA00022884"/>
    </source>
</evidence>
<evidence type="ECO:0000256" key="12">
    <source>
        <dbReference type="PIRSR" id="PIRSR004803-3"/>
    </source>
</evidence>
<evidence type="ECO:0000256" key="2">
    <source>
        <dbReference type="ARBA" id="ARBA00022722"/>
    </source>
</evidence>
<feature type="domain" description="Metallo-beta-lactamase" evidence="13">
    <location>
        <begin position="22"/>
        <end position="216"/>
    </location>
</feature>
<dbReference type="GO" id="GO:0003723">
    <property type="term" value="F:RNA binding"/>
    <property type="evidence" value="ECO:0007669"/>
    <property type="project" value="UniProtKB-UniRule"/>
</dbReference>
<feature type="binding site" evidence="12">
    <location>
        <position position="444"/>
    </location>
    <ligand>
        <name>Ca(2+)</name>
        <dbReference type="ChEBI" id="CHEBI:29108"/>
    </ligand>
</feature>
<feature type="binding site" evidence="12">
    <location>
        <position position="77"/>
    </location>
    <ligand>
        <name>Zn(2+)</name>
        <dbReference type="ChEBI" id="CHEBI:29105"/>
        <label>1</label>
        <note>catalytic</note>
    </ligand>
</feature>
<evidence type="ECO:0000256" key="5">
    <source>
        <dbReference type="ARBA" id="ARBA00022801"/>
    </source>
</evidence>
<sequence>MKPVIKNNEAGVFGIGGLGEIGKNMYGVQFQDEIIVVDAGIKFPEDDLLGIDYVIPDYSYLIQNANKVKALIITHGHEDHIGGIPFLLKQINIPIYATPLALALISNKLEEHGLLRDAELHEINEDTVIKFRKTTISFFRTTHSIPESLGVVVKTPPGNIVLTGDFKFDFTPVQEPANLHRMAQLGEEGVLCLLSDSTNAEVPHFTNSEALIGKSIRQIFEKIEGRIIFATFASNISRLQQTVEAAVHMGRKIAVFGRSMENAIVNGQKLGYINVPEDTFIDAKEVNQYPANEILILCTGSQGEPMAALSRIANGTHRQINIQPGDTVVFSSSPIPGNTAAVNHLINMLIEAGAHVIHGKINNIHTSGHGGQQEQKLMLRLIKPKFFVPVHGEFRMLQIHARTAQSVGVPKENCFIMENGDILALTKDSARIAGHFQANDVYVDGNGIGDIGNIVLRDRHILSEEGLVLAVATINFETKEIIAGPDILSRGFIYMRESGKLIHDAQRILFTALRKEMKKPHFTESSLNKAMVDALQPFLIEQTERHPMILPIVMRVSE</sequence>
<dbReference type="PANTHER" id="PTHR43694:SF1">
    <property type="entry name" value="RIBONUCLEASE J"/>
    <property type="match status" value="1"/>
</dbReference>
<gene>
    <name evidence="9" type="primary">rnj</name>
    <name evidence="14" type="ORF">C683_1226</name>
</gene>
<evidence type="ECO:0000256" key="7">
    <source>
        <dbReference type="ARBA" id="ARBA00022839"/>
    </source>
</evidence>
<keyword evidence="12" id="KW-0106">Calcium</keyword>
<keyword evidence="5 9" id="KW-0378">Hydrolase</keyword>
<comment type="cofactor">
    <cofactor evidence="12">
        <name>Zn(2+)</name>
        <dbReference type="ChEBI" id="CHEBI:29105"/>
    </cofactor>
    <text evidence="12">Binds 2 Zn(2+) ions per subunit. It is not clear if Zn(2+) or Mg(2+) is physiologically important.</text>
</comment>
<evidence type="ECO:0000256" key="1">
    <source>
        <dbReference type="ARBA" id="ARBA00022490"/>
    </source>
</evidence>
<evidence type="ECO:0000256" key="6">
    <source>
        <dbReference type="ARBA" id="ARBA00022833"/>
    </source>
</evidence>
<feature type="binding site" evidence="12">
    <location>
        <position position="52"/>
    </location>
    <ligand>
        <name>Ca(2+)</name>
        <dbReference type="ChEBI" id="CHEBI:29108"/>
    </ligand>
</feature>
<dbReference type="EC" id="3.1.-.-" evidence="9"/>
<dbReference type="InterPro" id="IPR036866">
    <property type="entry name" value="RibonucZ/Hydroxyglut_hydro"/>
</dbReference>
<proteinExistence type="inferred from homology"/>
<comment type="subunit">
    <text evidence="9">Homodimer, may be a subunit of the RNA degradosome.</text>
</comment>
<dbReference type="EMBL" id="AMYT01000022">
    <property type="protein sequence ID" value="EKU26951.1"/>
    <property type="molecule type" value="Genomic_DNA"/>
</dbReference>
<comment type="caution">
    <text evidence="14">The sequence shown here is derived from an EMBL/GenBank/DDBJ whole genome shotgun (WGS) entry which is preliminary data.</text>
</comment>
<dbReference type="InterPro" id="IPR001587">
    <property type="entry name" value="RNase_J_CS"/>
</dbReference>
<feature type="binding site" evidence="12">
    <location>
        <position position="75"/>
    </location>
    <ligand>
        <name>Zn(2+)</name>
        <dbReference type="ChEBI" id="CHEBI:29105"/>
        <label>1</label>
        <note>catalytic</note>
    </ligand>
</feature>
<dbReference type="STRING" id="1234409.C683_1226"/>
<feature type="binding site" evidence="9 11">
    <location>
        <begin position="365"/>
        <end position="369"/>
    </location>
    <ligand>
        <name>substrate</name>
    </ligand>
</feature>
<evidence type="ECO:0000256" key="9">
    <source>
        <dbReference type="HAMAP-Rule" id="MF_01491"/>
    </source>
</evidence>
<keyword evidence="7 9" id="KW-0269">Exonuclease</keyword>
<comment type="similarity">
    <text evidence="9">Belongs to the metallo-beta-lactamase superfamily. RNA-metabolizing metallo-beta-lactamase-like family. Bacterial RNase J subfamily.</text>
</comment>
<dbReference type="PIRSF" id="PIRSF004803">
    <property type="entry name" value="RnjA"/>
    <property type="match status" value="1"/>
</dbReference>
<dbReference type="OrthoDB" id="9758375at2"/>
<comment type="subcellular location">
    <subcellularLocation>
        <location evidence="9">Cytoplasm</location>
    </subcellularLocation>
</comment>
<dbReference type="GO" id="GO:0004521">
    <property type="term" value="F:RNA endonuclease activity"/>
    <property type="evidence" value="ECO:0007669"/>
    <property type="project" value="UniProtKB-UniRule"/>
</dbReference>
<dbReference type="InterPro" id="IPR004613">
    <property type="entry name" value="RNase_J"/>
</dbReference>
<dbReference type="InterPro" id="IPR055132">
    <property type="entry name" value="RNase_J_b_CASP"/>
</dbReference>
<dbReference type="Proteomes" id="UP000016057">
    <property type="component" value="Unassembled WGS sequence"/>
</dbReference>
<comment type="cofactor">
    <cofactor evidence="12">
        <name>Ca(2+)</name>
        <dbReference type="ChEBI" id="CHEBI:29108"/>
    </cofactor>
    <text evidence="12">Binds 1 Ca(2+) cation per subunit. Seen in 1 crystal structure, it is not clear if it is physiologically important.</text>
</comment>
<evidence type="ECO:0000313" key="15">
    <source>
        <dbReference type="Proteomes" id="UP000016057"/>
    </source>
</evidence>
<feature type="binding site" evidence="11">
    <location>
        <begin position="233"/>
        <end position="235"/>
    </location>
    <ligand>
        <name>substrate</name>
    </ligand>
</feature>
<dbReference type="NCBIfam" id="NF047419">
    <property type="entry name" value="RNase_J1_RnjA"/>
    <property type="match status" value="1"/>
</dbReference>
<dbReference type="InterPro" id="IPR001279">
    <property type="entry name" value="Metallo-B-lactamas"/>
</dbReference>
<dbReference type="eggNOG" id="COG0595">
    <property type="taxonomic scope" value="Bacteria"/>
</dbReference>
<evidence type="ECO:0000256" key="10">
    <source>
        <dbReference type="PIRSR" id="PIRSR004803-1"/>
    </source>
</evidence>
<feature type="binding site" evidence="12">
    <location>
        <position position="50"/>
    </location>
    <ligand>
        <name>Ca(2+)</name>
        <dbReference type="ChEBI" id="CHEBI:29108"/>
    </ligand>
</feature>
<dbReference type="HAMAP" id="MF_01491">
    <property type="entry name" value="RNase_J_bact"/>
    <property type="match status" value="1"/>
</dbReference>
<keyword evidence="6 12" id="KW-0862">Zinc</keyword>
<keyword evidence="1 9" id="KW-0963">Cytoplasm</keyword>
<reference evidence="14 15" key="1">
    <citation type="journal article" date="2013" name="Genome Announc.">
        <title>Draft Genome Sequence of Catellicoccus marimammalium, a Novel Species Commonly Found in Gull Feces.</title>
        <authorList>
            <person name="Weigand M.R."/>
            <person name="Ryu H."/>
            <person name="Bozcek L."/>
            <person name="Konstantinidis K.T."/>
            <person name="Santo Domingo J.W."/>
        </authorList>
    </citation>
    <scope>NUCLEOTIDE SEQUENCE [LARGE SCALE GENOMIC DNA]</scope>
    <source>
        <strain evidence="14 15">M35/04/3</strain>
    </source>
</reference>
<keyword evidence="9" id="KW-0698">rRNA processing</keyword>
<dbReference type="PANTHER" id="PTHR43694">
    <property type="entry name" value="RIBONUCLEASE J"/>
    <property type="match status" value="1"/>
</dbReference>
<dbReference type="GO" id="GO:0006364">
    <property type="term" value="P:rRNA processing"/>
    <property type="evidence" value="ECO:0007669"/>
    <property type="project" value="UniProtKB-UniRule"/>
</dbReference>
<feature type="binding site" evidence="12">
    <location>
        <position position="165"/>
    </location>
    <ligand>
        <name>Zn(2+)</name>
        <dbReference type="ChEBI" id="CHEBI:29105"/>
        <label>1</label>
        <note>catalytic</note>
    </ligand>
</feature>
<dbReference type="GO" id="GO:0005737">
    <property type="term" value="C:cytoplasm"/>
    <property type="evidence" value="ECO:0007669"/>
    <property type="project" value="UniProtKB-SubCell"/>
</dbReference>
<dbReference type="InterPro" id="IPR041636">
    <property type="entry name" value="RNase_J_C"/>
</dbReference>
<accession>K8ZMX6</accession>
<dbReference type="SMART" id="SM00849">
    <property type="entry name" value="Lactamase_B"/>
    <property type="match status" value="1"/>
</dbReference>
<dbReference type="InterPro" id="IPR030854">
    <property type="entry name" value="RNase_J_bac"/>
</dbReference>
<protein>
    <recommendedName>
        <fullName evidence="9">Ribonuclease J</fullName>
        <shortName evidence="9">RNase J</shortName>
        <ecNumber evidence="9">3.1.-.-</ecNumber>
    </recommendedName>
</protein>
<keyword evidence="3 12" id="KW-0479">Metal-binding</keyword>
<feature type="active site" description="Proton acceptor" evidence="10">
    <location>
        <position position="369"/>
    </location>
</feature>
<feature type="binding site" evidence="12">
    <location>
        <position position="391"/>
    </location>
    <ligand>
        <name>Zn(2+)</name>
        <dbReference type="ChEBI" id="CHEBI:29105"/>
        <label>1</label>
        <note>catalytic</note>
    </ligand>
</feature>
<dbReference type="PATRIC" id="fig|1234409.3.peg.1178"/>
<keyword evidence="2 9" id="KW-0540">Nuclease</keyword>
<dbReference type="Gene3D" id="3.10.20.580">
    <property type="match status" value="1"/>
</dbReference>
<feature type="binding site" evidence="12">
    <location>
        <position position="80"/>
    </location>
    <ligand>
        <name>Zn(2+)</name>
        <dbReference type="ChEBI" id="CHEBI:29105"/>
        <label>1</label>
        <note>catalytic</note>
    </ligand>
</feature>
<evidence type="ECO:0000256" key="4">
    <source>
        <dbReference type="ARBA" id="ARBA00022759"/>
    </source>
</evidence>
<dbReference type="AlphaFoldDB" id="K8ZMX6"/>
<dbReference type="GO" id="GO:0004534">
    <property type="term" value="F:5'-3' RNA exonuclease activity"/>
    <property type="evidence" value="ECO:0007669"/>
    <property type="project" value="UniProtKB-UniRule"/>
</dbReference>
<dbReference type="Pfam" id="PF07521">
    <property type="entry name" value="RMMBL"/>
    <property type="match status" value="1"/>
</dbReference>
<dbReference type="InterPro" id="IPR011108">
    <property type="entry name" value="RMMBL"/>
</dbReference>
<dbReference type="Pfam" id="PF22505">
    <property type="entry name" value="RNase_J_b_CASP"/>
    <property type="match status" value="1"/>
</dbReference>
<organism evidence="14 15">
    <name type="scientific">Catellicoccus marimammalium M35/04/3</name>
    <dbReference type="NCBI Taxonomy" id="1234409"/>
    <lineage>
        <taxon>Bacteria</taxon>
        <taxon>Bacillati</taxon>
        <taxon>Bacillota</taxon>
        <taxon>Bacilli</taxon>
        <taxon>Lactobacillales</taxon>
        <taxon>Enterococcaceae</taxon>
        <taxon>Catellicoccus</taxon>
    </lineage>
</organism>
<dbReference type="RefSeq" id="WP_009492082.1">
    <property type="nucleotide sequence ID" value="NZ_AMYT01000022.1"/>
</dbReference>
<dbReference type="InterPro" id="IPR042173">
    <property type="entry name" value="RNase_J_2"/>
</dbReference>
<keyword evidence="15" id="KW-1185">Reference proteome</keyword>
<keyword evidence="4 9" id="KW-0255">Endonuclease</keyword>
<dbReference type="CDD" id="cd07714">
    <property type="entry name" value="RNaseJ_MBL-fold"/>
    <property type="match status" value="1"/>
</dbReference>
<evidence type="ECO:0000256" key="11">
    <source>
        <dbReference type="PIRSR" id="PIRSR004803-2"/>
    </source>
</evidence>
<feature type="binding site" evidence="12">
    <location>
        <position position="143"/>
    </location>
    <ligand>
        <name>Zn(2+)</name>
        <dbReference type="ChEBI" id="CHEBI:29105"/>
        <label>1</label>
        <note>catalytic</note>
    </ligand>
</feature>
<dbReference type="Gene3D" id="3.60.15.10">
    <property type="entry name" value="Ribonuclease Z/Hydroxyacylglutathione hydrolase-like"/>
    <property type="match status" value="1"/>
</dbReference>
<dbReference type="Pfam" id="PF17770">
    <property type="entry name" value="RNase_J_C"/>
    <property type="match status" value="1"/>
</dbReference>
<feature type="binding site" evidence="12">
    <location>
        <position position="79"/>
    </location>
    <ligand>
        <name>Zn(2+)</name>
        <dbReference type="ChEBI" id="CHEBI:29105"/>
        <label>2</label>
        <note>catalytic</note>
    </ligand>
</feature>
<comment type="function">
    <text evidence="9">An RNase that has 5'-3' exonuclease and possibly endonuclease activity. Involved in maturation of rRNA and in some organisms also mRNA maturation and/or decay.</text>
</comment>
<evidence type="ECO:0000313" key="14">
    <source>
        <dbReference type="EMBL" id="EKU26951.1"/>
    </source>
</evidence>
<dbReference type="PROSITE" id="PS01292">
    <property type="entry name" value="UPF0036"/>
    <property type="match status" value="1"/>
</dbReference>
<evidence type="ECO:0000256" key="3">
    <source>
        <dbReference type="ARBA" id="ARBA00022723"/>
    </source>
</evidence>